<sequence>MIKKLSDHKIKMVNRISPSQYYSAISCPYKLVLANSFGYQSLLPINANAHFGSVLHKMIELISKDVIIDEQSFLKNWSDLIKKKEDELKENGLVGITPLKYFVNDFAFKKNQVKNILLKKRDRLKNTIQPSSTNFFPEKRLENSDKTVTGIVDLIIENDSGTTILDFKTGKVFSDAIDESGITEQTIKIEYEIQLKLYAHLYFLMTKKYPKSLFIVTLRNDFIKVEFENSECEKIYLEALELLSTINFHISNNDMAAIVNPTIENCKYCSYRPACSSYSKWLTVNFEAVNDLFGRVEKINQFSNETIGLELKTQDKLILINGLPLEKKENFESLIGKIIILYNLKKTKQSLNATASSFTVVYE</sequence>
<name>A0A4R6J1V8_9BACT</name>
<dbReference type="Pfam" id="PF12705">
    <property type="entry name" value="PDDEXK_1"/>
    <property type="match status" value="1"/>
</dbReference>
<protein>
    <submittedName>
        <fullName evidence="2">RecB family exonuclease</fullName>
    </submittedName>
</protein>
<evidence type="ECO:0000313" key="3">
    <source>
        <dbReference type="Proteomes" id="UP000295741"/>
    </source>
</evidence>
<accession>A0A4R6J1V8</accession>
<keyword evidence="2" id="KW-0540">Nuclease</keyword>
<dbReference type="PROSITE" id="PS51257">
    <property type="entry name" value="PROKAR_LIPOPROTEIN"/>
    <property type="match status" value="1"/>
</dbReference>
<reference evidence="2 3" key="1">
    <citation type="submission" date="2019-03" db="EMBL/GenBank/DDBJ databases">
        <title>Genomic Encyclopedia of Archaeal and Bacterial Type Strains, Phase II (KMG-II): from individual species to whole genera.</title>
        <authorList>
            <person name="Goeker M."/>
        </authorList>
    </citation>
    <scope>NUCLEOTIDE SEQUENCE [LARGE SCALE GENOMIC DNA]</scope>
    <source>
        <strain evidence="2 3">DSM 28323</strain>
    </source>
</reference>
<dbReference type="EMBL" id="SNWP01000010">
    <property type="protein sequence ID" value="TDO29250.1"/>
    <property type="molecule type" value="Genomic_DNA"/>
</dbReference>
<dbReference type="AlphaFoldDB" id="A0A4R6J1V8"/>
<comment type="caution">
    <text evidence="2">The sequence shown here is derived from an EMBL/GenBank/DDBJ whole genome shotgun (WGS) entry which is preliminary data.</text>
</comment>
<dbReference type="OrthoDB" id="2781884at2"/>
<dbReference type="GO" id="GO:0004527">
    <property type="term" value="F:exonuclease activity"/>
    <property type="evidence" value="ECO:0007669"/>
    <property type="project" value="UniProtKB-KW"/>
</dbReference>
<dbReference type="InterPro" id="IPR038726">
    <property type="entry name" value="PDDEXK_AddAB-type"/>
</dbReference>
<keyword evidence="2" id="KW-0378">Hydrolase</keyword>
<proteinExistence type="predicted"/>
<evidence type="ECO:0000313" key="2">
    <source>
        <dbReference type="EMBL" id="TDO29250.1"/>
    </source>
</evidence>
<gene>
    <name evidence="2" type="ORF">BC659_1336</name>
</gene>
<organism evidence="2 3">
    <name type="scientific">Sediminibacterium goheungense</name>
    <dbReference type="NCBI Taxonomy" id="1086393"/>
    <lineage>
        <taxon>Bacteria</taxon>
        <taxon>Pseudomonadati</taxon>
        <taxon>Bacteroidota</taxon>
        <taxon>Chitinophagia</taxon>
        <taxon>Chitinophagales</taxon>
        <taxon>Chitinophagaceae</taxon>
        <taxon>Sediminibacterium</taxon>
    </lineage>
</organism>
<dbReference type="RefSeq" id="WP_133473852.1">
    <property type="nucleotide sequence ID" value="NZ_SNWP01000010.1"/>
</dbReference>
<evidence type="ECO:0000259" key="1">
    <source>
        <dbReference type="Pfam" id="PF12705"/>
    </source>
</evidence>
<keyword evidence="3" id="KW-1185">Reference proteome</keyword>
<dbReference type="InterPro" id="IPR011335">
    <property type="entry name" value="Restrct_endonuc-II-like"/>
</dbReference>
<dbReference type="Proteomes" id="UP000295741">
    <property type="component" value="Unassembled WGS sequence"/>
</dbReference>
<feature type="domain" description="PD-(D/E)XK endonuclease-like" evidence="1">
    <location>
        <begin position="15"/>
        <end position="275"/>
    </location>
</feature>
<dbReference type="InterPro" id="IPR011604">
    <property type="entry name" value="PDDEXK-like_dom_sf"/>
</dbReference>
<keyword evidence="2" id="KW-0269">Exonuclease</keyword>
<dbReference type="SUPFAM" id="SSF52980">
    <property type="entry name" value="Restriction endonuclease-like"/>
    <property type="match status" value="1"/>
</dbReference>
<dbReference type="Gene3D" id="3.90.320.10">
    <property type="match status" value="1"/>
</dbReference>